<evidence type="ECO:0000313" key="2">
    <source>
        <dbReference type="Proteomes" id="UP001548189"/>
    </source>
</evidence>
<reference evidence="1 2" key="1">
    <citation type="submission" date="2024-06" db="EMBL/GenBank/DDBJ databases">
        <authorList>
            <person name="Li F."/>
        </authorList>
    </citation>
    <scope>NUCLEOTIDE SEQUENCE [LARGE SCALE GENOMIC DNA]</scope>
    <source>
        <strain evidence="1 2">GXAS 311</strain>
    </source>
</reference>
<dbReference type="NCBIfam" id="TIGR00317">
    <property type="entry name" value="cobS"/>
    <property type="match status" value="1"/>
</dbReference>
<protein>
    <submittedName>
        <fullName evidence="1">Adenosylcobinamide-GDP ribazoletransferase</fullName>
        <ecNumber evidence="1">2.7.8.26</ecNumber>
    </submittedName>
</protein>
<keyword evidence="2" id="KW-1185">Reference proteome</keyword>
<organism evidence="1 2">
    <name type="scientific">Aliikangiella maris</name>
    <dbReference type="NCBI Taxonomy" id="3162458"/>
    <lineage>
        <taxon>Bacteria</taxon>
        <taxon>Pseudomonadati</taxon>
        <taxon>Pseudomonadota</taxon>
        <taxon>Gammaproteobacteria</taxon>
        <taxon>Oceanospirillales</taxon>
        <taxon>Pleioneaceae</taxon>
        <taxon>Aliikangiella</taxon>
    </lineage>
</organism>
<evidence type="ECO:0000313" key="1">
    <source>
        <dbReference type="EMBL" id="MET1256210.1"/>
    </source>
</evidence>
<dbReference type="PANTHER" id="PTHR34148">
    <property type="entry name" value="ADENOSYLCOBINAMIDE-GDP RIBAZOLETRANSFERASE"/>
    <property type="match status" value="1"/>
</dbReference>
<accession>A0ABV2BWA4</accession>
<dbReference type="GO" id="GO:0051073">
    <property type="term" value="F:adenosylcobinamide-GDP ribazoletransferase activity"/>
    <property type="evidence" value="ECO:0007669"/>
    <property type="project" value="UniProtKB-EC"/>
</dbReference>
<dbReference type="HAMAP" id="MF_00719">
    <property type="entry name" value="CobS"/>
    <property type="match status" value="1"/>
</dbReference>
<dbReference type="InterPro" id="IPR003805">
    <property type="entry name" value="CobS"/>
</dbReference>
<dbReference type="EC" id="2.7.8.26" evidence="1"/>
<sequence>MTGIKAQLNLFYIALGFFTRIPMPQNIDFDQQKLNQASRYFPLVGWLIGIICALSYWLFLPLFSNSIAILLSMLVSILLTGCFHEDGLADTCDGLGGGWTSEKKLSIMKDSRLGTYGAVAIWFALSLKWAILIQIEQTWLAFLVAHPLSRTVANGMIYYLPYVSDTDTSKAKPLAEKMNKRNWHISIAIGAGSLLLIPDLIIKMLLLLIALAIGISIYLKKQIGGFTGDTLGATQQLSELTIYMVLLSAQVNV</sequence>
<name>A0ABV2BWA4_9GAMM</name>
<dbReference type="PANTHER" id="PTHR34148:SF1">
    <property type="entry name" value="ADENOSYLCOBINAMIDE-GDP RIBAZOLETRANSFERASE"/>
    <property type="match status" value="1"/>
</dbReference>
<keyword evidence="1" id="KW-0808">Transferase</keyword>
<gene>
    <name evidence="1" type="ORF">ABVT43_13805</name>
</gene>
<dbReference type="EMBL" id="JBEVCJ010000018">
    <property type="protein sequence ID" value="MET1256210.1"/>
    <property type="molecule type" value="Genomic_DNA"/>
</dbReference>
<dbReference type="NCBIfam" id="NF001277">
    <property type="entry name" value="PRK00235.1-3"/>
    <property type="match status" value="1"/>
</dbReference>
<proteinExistence type="inferred from homology"/>
<comment type="caution">
    <text evidence="1">The sequence shown here is derived from an EMBL/GenBank/DDBJ whole genome shotgun (WGS) entry which is preliminary data.</text>
</comment>
<dbReference type="Proteomes" id="UP001548189">
    <property type="component" value="Unassembled WGS sequence"/>
</dbReference>
<dbReference type="Pfam" id="PF02654">
    <property type="entry name" value="CobS"/>
    <property type="match status" value="1"/>
</dbReference>